<keyword evidence="2" id="KW-0067">ATP-binding</keyword>
<dbReference type="GO" id="GO:0015421">
    <property type="term" value="F:ABC-type oligopeptide transporter activity"/>
    <property type="evidence" value="ECO:0007669"/>
    <property type="project" value="TreeGrafter"/>
</dbReference>
<accession>K1U3I9</accession>
<evidence type="ECO:0000313" key="2">
    <source>
        <dbReference type="EMBL" id="EKC79802.1"/>
    </source>
</evidence>
<dbReference type="PANTHER" id="PTHR43394:SF1">
    <property type="entry name" value="ATP-BINDING CASSETTE SUB-FAMILY B MEMBER 10, MITOCHONDRIAL"/>
    <property type="match status" value="1"/>
</dbReference>
<dbReference type="GO" id="GO:0016887">
    <property type="term" value="F:ATP hydrolysis activity"/>
    <property type="evidence" value="ECO:0007669"/>
    <property type="project" value="InterPro"/>
</dbReference>
<dbReference type="EMBL" id="AJWY01001426">
    <property type="protein sequence ID" value="EKC79802.1"/>
    <property type="molecule type" value="Genomic_DNA"/>
</dbReference>
<proteinExistence type="predicted"/>
<evidence type="ECO:0000259" key="1">
    <source>
        <dbReference type="Pfam" id="PF00005"/>
    </source>
</evidence>
<comment type="caution">
    <text evidence="2">The sequence shown here is derived from an EMBL/GenBank/DDBJ whole genome shotgun (WGS) entry which is preliminary data.</text>
</comment>
<dbReference type="SUPFAM" id="SSF52540">
    <property type="entry name" value="P-loop containing nucleoside triphosphate hydrolases"/>
    <property type="match status" value="1"/>
</dbReference>
<dbReference type="PANTHER" id="PTHR43394">
    <property type="entry name" value="ATP-DEPENDENT PERMEASE MDL1, MITOCHONDRIAL"/>
    <property type="match status" value="1"/>
</dbReference>
<dbReference type="GO" id="GO:0005743">
    <property type="term" value="C:mitochondrial inner membrane"/>
    <property type="evidence" value="ECO:0007669"/>
    <property type="project" value="TreeGrafter"/>
</dbReference>
<gene>
    <name evidence="2" type="ORF">LEA_02058</name>
</gene>
<dbReference type="GO" id="GO:0090374">
    <property type="term" value="P:oligopeptide export from mitochondrion"/>
    <property type="evidence" value="ECO:0007669"/>
    <property type="project" value="TreeGrafter"/>
</dbReference>
<organism evidence="2">
    <name type="scientific">human gut metagenome</name>
    <dbReference type="NCBI Taxonomy" id="408170"/>
    <lineage>
        <taxon>unclassified sequences</taxon>
        <taxon>metagenomes</taxon>
        <taxon>organismal metagenomes</taxon>
    </lineage>
</organism>
<feature type="domain" description="ABC transporter" evidence="1">
    <location>
        <begin position="4"/>
        <end position="42"/>
    </location>
</feature>
<dbReference type="InterPro" id="IPR039421">
    <property type="entry name" value="Type_1_exporter"/>
</dbReference>
<dbReference type="InterPro" id="IPR003439">
    <property type="entry name" value="ABC_transporter-like_ATP-bd"/>
</dbReference>
<protein>
    <submittedName>
        <fullName evidence="2">ABC transporter, permease/ATP-binding protein</fullName>
    </submittedName>
</protein>
<dbReference type="Gene3D" id="3.40.50.300">
    <property type="entry name" value="P-loop containing nucleotide triphosphate hydrolases"/>
    <property type="match status" value="1"/>
</dbReference>
<dbReference type="AlphaFoldDB" id="K1U3I9"/>
<dbReference type="InterPro" id="IPR027417">
    <property type="entry name" value="P-loop_NTPase"/>
</dbReference>
<sequence length="146" mass="16137">GRYDTYIEQGGTNVSGGQKQRLCIARALLKKPKVLILDDSTSAVDTRTDAQIQQALSAYIPETTKIIIAQRISSVLNADRIVVLDDGHIDAVGCHDELLRTCEIYREVYESQQKGARTMLNARSLIPRRSSACCRICAPIRARSCS</sequence>
<dbReference type="Pfam" id="PF00005">
    <property type="entry name" value="ABC_tran"/>
    <property type="match status" value="1"/>
</dbReference>
<reference evidence="2" key="1">
    <citation type="journal article" date="2013" name="Environ. Microbiol.">
        <title>Microbiota from the distal guts of lean and obese adolescents exhibit partial functional redundancy besides clear differences in community structure.</title>
        <authorList>
            <person name="Ferrer M."/>
            <person name="Ruiz A."/>
            <person name="Lanza F."/>
            <person name="Haange S.B."/>
            <person name="Oberbach A."/>
            <person name="Till H."/>
            <person name="Bargiela R."/>
            <person name="Campoy C."/>
            <person name="Segura M.T."/>
            <person name="Richter M."/>
            <person name="von Bergen M."/>
            <person name="Seifert J."/>
            <person name="Suarez A."/>
        </authorList>
    </citation>
    <scope>NUCLEOTIDE SEQUENCE</scope>
</reference>
<feature type="non-terminal residue" evidence="2">
    <location>
        <position position="1"/>
    </location>
</feature>
<name>K1U3I9_9ZZZZ</name>
<dbReference type="GO" id="GO:0005524">
    <property type="term" value="F:ATP binding"/>
    <property type="evidence" value="ECO:0007669"/>
    <property type="project" value="UniProtKB-KW"/>
</dbReference>
<keyword evidence="2" id="KW-0547">Nucleotide-binding</keyword>